<dbReference type="InterPro" id="IPR002363">
    <property type="entry name" value="Ribosomal_uL10_CS_bac"/>
</dbReference>
<dbReference type="Gene3D" id="3.30.70.1730">
    <property type="match status" value="1"/>
</dbReference>
<dbReference type="EMBL" id="CP103416">
    <property type="protein sequence ID" value="UVW34994.1"/>
    <property type="molecule type" value="Genomic_DNA"/>
</dbReference>
<dbReference type="CDD" id="cd05797">
    <property type="entry name" value="Ribosomal_L10"/>
    <property type="match status" value="1"/>
</dbReference>
<dbReference type="Proteomes" id="UP001059934">
    <property type="component" value="Chromosome"/>
</dbReference>
<protein>
    <recommendedName>
        <fullName evidence="5 6">Large ribosomal subunit protein uL10</fullName>
    </recommendedName>
</protein>
<evidence type="ECO:0000256" key="3">
    <source>
        <dbReference type="ARBA" id="ARBA00022980"/>
    </source>
</evidence>
<organism evidence="7 8">
    <name type="scientific">SAR92 clade bacterium H455</name>
    <dbReference type="NCBI Taxonomy" id="2974818"/>
    <lineage>
        <taxon>Bacteria</taxon>
        <taxon>Pseudomonadati</taxon>
        <taxon>Pseudomonadota</taxon>
        <taxon>Gammaproteobacteria</taxon>
        <taxon>Cellvibrionales</taxon>
        <taxon>Porticoccaceae</taxon>
        <taxon>SAR92 clade</taxon>
    </lineage>
</organism>
<accession>A0ABY5TS80</accession>
<dbReference type="NCBIfam" id="NF000955">
    <property type="entry name" value="PRK00099.1-1"/>
    <property type="match status" value="1"/>
</dbReference>
<dbReference type="InterPro" id="IPR043141">
    <property type="entry name" value="Ribosomal_uL10-like_sf"/>
</dbReference>
<dbReference type="InterPro" id="IPR001790">
    <property type="entry name" value="Ribosomal_uL10"/>
</dbReference>
<evidence type="ECO:0000313" key="7">
    <source>
        <dbReference type="EMBL" id="UVW34994.1"/>
    </source>
</evidence>
<reference evidence="7" key="1">
    <citation type="submission" date="2022-08" db="EMBL/GenBank/DDBJ databases">
        <title>Catabolic pathway analysis in culturable SAR92 clade bacteria reveals their overlooked roles in DMSP degradation in coastal seas.</title>
        <authorList>
            <person name="He X."/>
            <person name="Zhang X."/>
            <person name="Zhang Y."/>
        </authorList>
    </citation>
    <scope>NUCLEOTIDE SEQUENCE</scope>
    <source>
        <strain evidence="7">H455</strain>
    </source>
</reference>
<dbReference type="Gene3D" id="6.10.250.290">
    <property type="match status" value="1"/>
</dbReference>
<evidence type="ECO:0000256" key="5">
    <source>
        <dbReference type="ARBA" id="ARBA00035202"/>
    </source>
</evidence>
<dbReference type="Pfam" id="PF00466">
    <property type="entry name" value="Ribosomal_L10"/>
    <property type="match status" value="1"/>
</dbReference>
<evidence type="ECO:0000313" key="8">
    <source>
        <dbReference type="Proteomes" id="UP001059934"/>
    </source>
</evidence>
<name>A0ABY5TS80_9GAMM</name>
<evidence type="ECO:0000256" key="1">
    <source>
        <dbReference type="ARBA" id="ARBA00002633"/>
    </source>
</evidence>
<evidence type="ECO:0000256" key="4">
    <source>
        <dbReference type="ARBA" id="ARBA00023274"/>
    </source>
</evidence>
<keyword evidence="6" id="KW-0694">RNA-binding</keyword>
<dbReference type="InterPro" id="IPR022973">
    <property type="entry name" value="Ribosomal_uL10_bac"/>
</dbReference>
<dbReference type="PROSITE" id="PS01109">
    <property type="entry name" value="RIBOSOMAL_L10"/>
    <property type="match status" value="1"/>
</dbReference>
<dbReference type="GO" id="GO:0005840">
    <property type="term" value="C:ribosome"/>
    <property type="evidence" value="ECO:0007669"/>
    <property type="project" value="UniProtKB-KW"/>
</dbReference>
<dbReference type="SUPFAM" id="SSF160369">
    <property type="entry name" value="Ribosomal protein L10-like"/>
    <property type="match status" value="1"/>
</dbReference>
<keyword evidence="4 6" id="KW-0687">Ribonucleoprotein</keyword>
<sequence>MALNLEGKKAIVAEVSETAANALSLVIADARGVDVTAMNGLRAKARAENVQLRVVRNTLAKRAFAETDYACVEDVLVGPSLFGFSMEDPGAAARLFKDFAKDNKEFEVKALSVSGQLLESGQIDMLAKLPTLHEALGMLAGVTLAPITKLVRTFNEVPTKVTRVVAAVKTQKEEAA</sequence>
<keyword evidence="6" id="KW-0699">rRNA-binding</keyword>
<gene>
    <name evidence="6 7" type="primary">rplJ</name>
    <name evidence="7" type="ORF">NYF23_13405</name>
</gene>
<comment type="subunit">
    <text evidence="6">Part of the ribosomal stalk of the 50S ribosomal subunit. The N-terminus interacts with L11 and the large rRNA to form the base of the stalk. The C-terminus forms an elongated spine to which L12 dimers bind in a sequential fashion forming a multimeric L10(L12)X complex.</text>
</comment>
<comment type="function">
    <text evidence="1 6">Forms part of the ribosomal stalk, playing a central role in the interaction of the ribosome with GTP-bound translation factors.</text>
</comment>
<comment type="similarity">
    <text evidence="2 6">Belongs to the universal ribosomal protein uL10 family.</text>
</comment>
<evidence type="ECO:0000256" key="2">
    <source>
        <dbReference type="ARBA" id="ARBA00008889"/>
    </source>
</evidence>
<dbReference type="InterPro" id="IPR047865">
    <property type="entry name" value="Ribosomal_uL10_bac_type"/>
</dbReference>
<evidence type="ECO:0000256" key="6">
    <source>
        <dbReference type="HAMAP-Rule" id="MF_00362"/>
    </source>
</evidence>
<keyword evidence="8" id="KW-1185">Reference proteome</keyword>
<dbReference type="HAMAP" id="MF_00362">
    <property type="entry name" value="Ribosomal_uL10"/>
    <property type="match status" value="1"/>
</dbReference>
<proteinExistence type="inferred from homology"/>
<dbReference type="PANTHER" id="PTHR11560">
    <property type="entry name" value="39S RIBOSOMAL PROTEIN L10, MITOCHONDRIAL"/>
    <property type="match status" value="1"/>
</dbReference>
<keyword evidence="3 6" id="KW-0689">Ribosomal protein</keyword>